<reference evidence="1 2" key="1">
    <citation type="submission" date="2019-01" db="EMBL/GenBank/DDBJ databases">
        <title>The draft genome of Rhizobium sp. 24NR.</title>
        <authorList>
            <person name="Liu L."/>
            <person name="Liang L."/>
            <person name="Shi S."/>
            <person name="Xu L."/>
            <person name="Wang X."/>
            <person name="Li L."/>
            <person name="Zhang X."/>
        </authorList>
    </citation>
    <scope>NUCLEOTIDE SEQUENCE [LARGE SCALE GENOMIC DNA]</scope>
    <source>
        <strain evidence="1 2">24NR</strain>
    </source>
</reference>
<proteinExistence type="predicted"/>
<keyword evidence="2" id="KW-1185">Reference proteome</keyword>
<sequence length="102" mass="11632">MVFRVIEGGLAIAAPADTACEQPSREDVEHEAERRLRAINYQMWERREAVVGISMPREIKYLAMQVIFAAQAIASLRRIPQDFQADFYWPALDELLAVRTGP</sequence>
<organism evidence="1 2">
    <name type="scientific">Neorhizobium lilium</name>
    <dbReference type="NCBI Taxonomy" id="2503024"/>
    <lineage>
        <taxon>Bacteria</taxon>
        <taxon>Pseudomonadati</taxon>
        <taxon>Pseudomonadota</taxon>
        <taxon>Alphaproteobacteria</taxon>
        <taxon>Hyphomicrobiales</taxon>
        <taxon>Rhizobiaceae</taxon>
        <taxon>Rhizobium/Agrobacterium group</taxon>
        <taxon>Neorhizobium</taxon>
    </lineage>
</organism>
<accession>A0A444LD39</accession>
<comment type="caution">
    <text evidence="1">The sequence shown here is derived from an EMBL/GenBank/DDBJ whole genome shotgun (WGS) entry which is preliminary data.</text>
</comment>
<gene>
    <name evidence="1" type="ORF">EPK99_18570</name>
</gene>
<dbReference type="OrthoDB" id="7950167at2"/>
<dbReference type="EMBL" id="SBIP01000004">
    <property type="protein sequence ID" value="RWX75695.1"/>
    <property type="molecule type" value="Genomic_DNA"/>
</dbReference>
<dbReference type="RefSeq" id="WP_128444580.1">
    <property type="nucleotide sequence ID" value="NZ_SBIP01000004.1"/>
</dbReference>
<evidence type="ECO:0000313" key="1">
    <source>
        <dbReference type="EMBL" id="RWX75695.1"/>
    </source>
</evidence>
<protein>
    <submittedName>
        <fullName evidence="1">Uncharacterized protein</fullName>
    </submittedName>
</protein>
<evidence type="ECO:0000313" key="2">
    <source>
        <dbReference type="Proteomes" id="UP000287687"/>
    </source>
</evidence>
<dbReference type="AlphaFoldDB" id="A0A444LD39"/>
<dbReference type="Proteomes" id="UP000287687">
    <property type="component" value="Unassembled WGS sequence"/>
</dbReference>
<name>A0A444LD39_9HYPH</name>